<dbReference type="Proteomes" id="UP001044222">
    <property type="component" value="Chromosome 14"/>
</dbReference>
<keyword evidence="2" id="KW-1185">Reference proteome</keyword>
<dbReference type="EMBL" id="JAFIRN010000014">
    <property type="protein sequence ID" value="KAG5836392.1"/>
    <property type="molecule type" value="Genomic_DNA"/>
</dbReference>
<dbReference type="AlphaFoldDB" id="A0A9D3LU92"/>
<accession>A0A9D3LU92</accession>
<reference evidence="1" key="1">
    <citation type="submission" date="2021-01" db="EMBL/GenBank/DDBJ databases">
        <title>A chromosome-scale assembly of European eel, Anguilla anguilla.</title>
        <authorList>
            <person name="Henkel C."/>
            <person name="Jong-Raadsen S.A."/>
            <person name="Dufour S."/>
            <person name="Weltzien F.-A."/>
            <person name="Palstra A.P."/>
            <person name="Pelster B."/>
            <person name="Spaink H.P."/>
            <person name="Van Den Thillart G.E."/>
            <person name="Jansen H."/>
            <person name="Zahm M."/>
            <person name="Klopp C."/>
            <person name="Cedric C."/>
            <person name="Louis A."/>
            <person name="Berthelot C."/>
            <person name="Parey E."/>
            <person name="Roest Crollius H."/>
            <person name="Montfort J."/>
            <person name="Robinson-Rechavi M."/>
            <person name="Bucao C."/>
            <person name="Bouchez O."/>
            <person name="Gislard M."/>
            <person name="Lluch J."/>
            <person name="Milhes M."/>
            <person name="Lampietro C."/>
            <person name="Lopez Roques C."/>
            <person name="Donnadieu C."/>
            <person name="Braasch I."/>
            <person name="Desvignes T."/>
            <person name="Postlethwait J."/>
            <person name="Bobe J."/>
            <person name="Guiguen Y."/>
            <person name="Dirks R."/>
        </authorList>
    </citation>
    <scope>NUCLEOTIDE SEQUENCE</scope>
    <source>
        <strain evidence="1">Tag_6206</strain>
        <tissue evidence="1">Liver</tissue>
    </source>
</reference>
<name>A0A9D3LU92_ANGAN</name>
<comment type="caution">
    <text evidence="1">The sequence shown here is derived from an EMBL/GenBank/DDBJ whole genome shotgun (WGS) entry which is preliminary data.</text>
</comment>
<evidence type="ECO:0000313" key="2">
    <source>
        <dbReference type="Proteomes" id="UP001044222"/>
    </source>
</evidence>
<protein>
    <submittedName>
        <fullName evidence="1">Uncharacterized protein</fullName>
    </submittedName>
</protein>
<sequence length="123" mass="13934">MAQKRVRWWSYKDDLESPQEITGVNSFIQNFVWKLDVAVVHSPEVILGQQCWRVSVFSLKPLFSLWDASGTGYPPARFNNWPLLELSRLQLGAGVLNFPLVPLMLAMVLNSSAVEPGQQVYVD</sequence>
<proteinExistence type="predicted"/>
<gene>
    <name evidence="1" type="ORF">ANANG_G00254150</name>
</gene>
<organism evidence="1 2">
    <name type="scientific">Anguilla anguilla</name>
    <name type="common">European freshwater eel</name>
    <name type="synonym">Muraena anguilla</name>
    <dbReference type="NCBI Taxonomy" id="7936"/>
    <lineage>
        <taxon>Eukaryota</taxon>
        <taxon>Metazoa</taxon>
        <taxon>Chordata</taxon>
        <taxon>Craniata</taxon>
        <taxon>Vertebrata</taxon>
        <taxon>Euteleostomi</taxon>
        <taxon>Actinopterygii</taxon>
        <taxon>Neopterygii</taxon>
        <taxon>Teleostei</taxon>
        <taxon>Anguilliformes</taxon>
        <taxon>Anguillidae</taxon>
        <taxon>Anguilla</taxon>
    </lineage>
</organism>
<evidence type="ECO:0000313" key="1">
    <source>
        <dbReference type="EMBL" id="KAG5836392.1"/>
    </source>
</evidence>